<evidence type="ECO:0000313" key="7">
    <source>
        <dbReference type="EMBL" id="ELY37096.1"/>
    </source>
</evidence>
<dbReference type="GO" id="GO:0006412">
    <property type="term" value="P:translation"/>
    <property type="evidence" value="ECO:0007669"/>
    <property type="project" value="UniProtKB-UniRule"/>
</dbReference>
<dbReference type="InterPro" id="IPR020924">
    <property type="entry name" value="Ribosomal_eS6_arc"/>
</dbReference>
<dbReference type="RefSeq" id="WP_008416454.1">
    <property type="nucleotide sequence ID" value="NC_014297.1"/>
</dbReference>
<protein>
    <recommendedName>
        <fullName evidence="4">Small ribosomal subunit protein eS6</fullName>
    </recommendedName>
</protein>
<feature type="compositionally biased region" description="Acidic residues" evidence="5">
    <location>
        <begin position="118"/>
        <end position="139"/>
    </location>
</feature>
<evidence type="ECO:0000313" key="6">
    <source>
        <dbReference type="EMBL" id="ADJ16362.1"/>
    </source>
</evidence>
<feature type="region of interest" description="Disordered" evidence="5">
    <location>
        <begin position="117"/>
        <end position="139"/>
    </location>
</feature>
<reference evidence="7 9" key="2">
    <citation type="journal article" date="2014" name="PLoS Genet.">
        <title>Phylogenetically driven sequencing of extremely halophilic archaea reveals strategies for static and dynamic osmo-response.</title>
        <authorList>
            <person name="Becker E.A."/>
            <person name="Seitzer P.M."/>
            <person name="Tritt A."/>
            <person name="Larsen D."/>
            <person name="Krusor M."/>
            <person name="Yao A.I."/>
            <person name="Wu D."/>
            <person name="Madern D."/>
            <person name="Eisen J.A."/>
            <person name="Darling A.E."/>
            <person name="Facciotti M.T."/>
        </authorList>
    </citation>
    <scope>NUCLEOTIDE SEQUENCE [LARGE SCALE GENOMIC DNA]</scope>
    <source>
        <strain evidence="7">B3</strain>
        <strain evidence="9">DSM 18796 / CECT 7217 / JCM 14584 / KCTC 4019 / B3</strain>
    </source>
</reference>
<dbReference type="STRING" id="795797.HacjB3_14915"/>
<dbReference type="EMBL" id="AOHV01000027">
    <property type="protein sequence ID" value="ELY37096.1"/>
    <property type="molecule type" value="Genomic_DNA"/>
</dbReference>
<evidence type="ECO:0000256" key="3">
    <source>
        <dbReference type="ARBA" id="ARBA00023274"/>
    </source>
</evidence>
<evidence type="ECO:0000256" key="1">
    <source>
        <dbReference type="ARBA" id="ARBA00009312"/>
    </source>
</evidence>
<dbReference type="PANTHER" id="PTHR11502">
    <property type="entry name" value="40S RIBOSOMAL PROTEIN S6"/>
    <property type="match status" value="1"/>
</dbReference>
<keyword evidence="2 4" id="KW-0689">Ribosomal protein</keyword>
<keyword evidence="9" id="KW-1185">Reference proteome</keyword>
<organism evidence="6 8">
    <name type="scientific">Halalkalicoccus jeotgali (strain DSM 18796 / CECT 7217 / JCM 14584 / KCTC 4019 / B3)</name>
    <dbReference type="NCBI Taxonomy" id="795797"/>
    <lineage>
        <taxon>Archaea</taxon>
        <taxon>Methanobacteriati</taxon>
        <taxon>Methanobacteriota</taxon>
        <taxon>Stenosarchaea group</taxon>
        <taxon>Halobacteria</taxon>
        <taxon>Halobacteriales</taxon>
        <taxon>Halococcaceae</taxon>
        <taxon>Halalkalicoccus</taxon>
    </lineage>
</organism>
<dbReference type="eggNOG" id="arCOG01946">
    <property type="taxonomic scope" value="Archaea"/>
</dbReference>
<dbReference type="SMART" id="SM01405">
    <property type="entry name" value="Ribosomal_S6e"/>
    <property type="match status" value="1"/>
</dbReference>
<evidence type="ECO:0000256" key="5">
    <source>
        <dbReference type="SAM" id="MobiDB-lite"/>
    </source>
</evidence>
<gene>
    <name evidence="4" type="primary">rps6e</name>
    <name evidence="6" type="ordered locus">HacjB3_14915</name>
    <name evidence="7" type="ORF">C497_10143</name>
</gene>
<dbReference type="EMBL" id="CP002062">
    <property type="protein sequence ID" value="ADJ16362.1"/>
    <property type="molecule type" value="Genomic_DNA"/>
</dbReference>
<keyword evidence="3 4" id="KW-0687">Ribonucleoprotein</keyword>
<dbReference type="GeneID" id="9420804"/>
<sequence length="139" mass="14834">MADFKVVVSDPEAGTTYQRDVDGQDANRFLGRDLGEEVDGTAVGLSGYSLELTGGSDTAGRPLRDDVAGPNLKQVLLTGGTGYRPQRDGERKRVTVRGREISEEVVQINAKIAAYGDESVEELLGEGGEDGEDEDADDE</sequence>
<dbReference type="InterPro" id="IPR001377">
    <property type="entry name" value="Ribosomal_eS6"/>
</dbReference>
<dbReference type="Pfam" id="PF01092">
    <property type="entry name" value="Ribosomal_S6e"/>
    <property type="match status" value="1"/>
</dbReference>
<dbReference type="NCBIfam" id="NF003294">
    <property type="entry name" value="PRK04290.1-3"/>
    <property type="match status" value="1"/>
</dbReference>
<name>D8J993_HALJB</name>
<evidence type="ECO:0000313" key="8">
    <source>
        <dbReference type="Proteomes" id="UP000000390"/>
    </source>
</evidence>
<comment type="similarity">
    <text evidence="1 4">Belongs to the eukaryotic ribosomal protein eS6 family.</text>
</comment>
<evidence type="ECO:0000256" key="4">
    <source>
        <dbReference type="HAMAP-Rule" id="MF_00512"/>
    </source>
</evidence>
<dbReference type="OrthoDB" id="7793at2157"/>
<evidence type="ECO:0000313" key="9">
    <source>
        <dbReference type="Proteomes" id="UP000011645"/>
    </source>
</evidence>
<dbReference type="Proteomes" id="UP000011645">
    <property type="component" value="Unassembled WGS sequence"/>
</dbReference>
<dbReference type="KEGG" id="hje:HacjB3_14915"/>
<reference evidence="6 8" key="1">
    <citation type="journal article" date="2010" name="J. Bacteriol.">
        <title>Complete genome sequence of Halalkalicoccus jeotgali B3(T), an extremely halophilic archaeon.</title>
        <authorList>
            <person name="Roh S.W."/>
            <person name="Nam Y.D."/>
            <person name="Nam S.H."/>
            <person name="Choi S.H."/>
            <person name="Park H.S."/>
            <person name="Bae J.W."/>
        </authorList>
    </citation>
    <scope>NUCLEOTIDE SEQUENCE [LARGE SCALE GENOMIC DNA]</scope>
    <source>
        <strain evidence="6">B3</strain>
        <strain evidence="8">DSM 18796 / CECT 7217 / JCM 14584 / KCTC 4019 / B3</strain>
    </source>
</reference>
<dbReference type="GO" id="GO:0003735">
    <property type="term" value="F:structural constituent of ribosome"/>
    <property type="evidence" value="ECO:0007669"/>
    <property type="project" value="InterPro"/>
</dbReference>
<dbReference type="PATRIC" id="fig|795797.18.peg.2988"/>
<dbReference type="HOGENOM" id="CLU_109671_1_1_2"/>
<dbReference type="HAMAP" id="MF_00512">
    <property type="entry name" value="Ribosomal_eS6"/>
    <property type="match status" value="1"/>
</dbReference>
<evidence type="ECO:0000256" key="2">
    <source>
        <dbReference type="ARBA" id="ARBA00022980"/>
    </source>
</evidence>
<proteinExistence type="inferred from homology"/>
<dbReference type="GO" id="GO:1990904">
    <property type="term" value="C:ribonucleoprotein complex"/>
    <property type="evidence" value="ECO:0007669"/>
    <property type="project" value="UniProtKB-KW"/>
</dbReference>
<accession>D8J993</accession>
<dbReference type="GO" id="GO:0005840">
    <property type="term" value="C:ribosome"/>
    <property type="evidence" value="ECO:0007669"/>
    <property type="project" value="UniProtKB-KW"/>
</dbReference>
<dbReference type="Proteomes" id="UP000000390">
    <property type="component" value="Chromosome"/>
</dbReference>
<dbReference type="AlphaFoldDB" id="D8J993"/>